<evidence type="ECO:0000313" key="7">
    <source>
        <dbReference type="EMBL" id="OHT14845.1"/>
    </source>
</evidence>
<accession>A0A1J4KZ31</accession>
<dbReference type="GO" id="GO:0004674">
    <property type="term" value="F:protein serine/threonine kinase activity"/>
    <property type="evidence" value="ECO:0007669"/>
    <property type="project" value="UniProtKB-KW"/>
</dbReference>
<name>A0A1J4KZ31_9EUKA</name>
<evidence type="ECO:0000256" key="3">
    <source>
        <dbReference type="ARBA" id="ARBA00022741"/>
    </source>
</evidence>
<dbReference type="SMART" id="SM00220">
    <property type="entry name" value="S_TKc"/>
    <property type="match status" value="1"/>
</dbReference>
<evidence type="ECO:0000259" key="6">
    <source>
        <dbReference type="PROSITE" id="PS50011"/>
    </source>
</evidence>
<dbReference type="Pfam" id="PF00069">
    <property type="entry name" value="Pkinase"/>
    <property type="match status" value="1"/>
</dbReference>
<dbReference type="SUPFAM" id="SSF56112">
    <property type="entry name" value="Protein kinase-like (PK-like)"/>
    <property type="match status" value="1"/>
</dbReference>
<proteinExistence type="predicted"/>
<keyword evidence="4" id="KW-0418">Kinase</keyword>
<keyword evidence="8" id="KW-1185">Reference proteome</keyword>
<keyword evidence="1" id="KW-0723">Serine/threonine-protein kinase</keyword>
<dbReference type="RefSeq" id="XP_068367981.1">
    <property type="nucleotide sequence ID" value="XM_068498025.1"/>
</dbReference>
<dbReference type="VEuPathDB" id="TrichDB:TRFO_14807"/>
<dbReference type="Gene3D" id="1.10.510.10">
    <property type="entry name" value="Transferase(Phosphotransferase) domain 1"/>
    <property type="match status" value="1"/>
</dbReference>
<dbReference type="PROSITE" id="PS50011">
    <property type="entry name" value="PROTEIN_KINASE_DOM"/>
    <property type="match status" value="1"/>
</dbReference>
<organism evidence="7 8">
    <name type="scientific">Tritrichomonas foetus</name>
    <dbReference type="NCBI Taxonomy" id="1144522"/>
    <lineage>
        <taxon>Eukaryota</taxon>
        <taxon>Metamonada</taxon>
        <taxon>Parabasalia</taxon>
        <taxon>Tritrichomonadida</taxon>
        <taxon>Tritrichomonadidae</taxon>
        <taxon>Tritrichomonas</taxon>
    </lineage>
</organism>
<dbReference type="InterPro" id="IPR011009">
    <property type="entry name" value="Kinase-like_dom_sf"/>
</dbReference>
<dbReference type="PANTHER" id="PTHR24346:SF82">
    <property type="entry name" value="KP78A-RELATED"/>
    <property type="match status" value="1"/>
</dbReference>
<evidence type="ECO:0000256" key="2">
    <source>
        <dbReference type="ARBA" id="ARBA00022679"/>
    </source>
</evidence>
<dbReference type="Proteomes" id="UP000179807">
    <property type="component" value="Unassembled WGS sequence"/>
</dbReference>
<dbReference type="GO" id="GO:0005524">
    <property type="term" value="F:ATP binding"/>
    <property type="evidence" value="ECO:0007669"/>
    <property type="project" value="UniProtKB-KW"/>
</dbReference>
<dbReference type="GeneID" id="94832729"/>
<dbReference type="AlphaFoldDB" id="A0A1J4KZ31"/>
<dbReference type="GO" id="GO:0035556">
    <property type="term" value="P:intracellular signal transduction"/>
    <property type="evidence" value="ECO:0007669"/>
    <property type="project" value="TreeGrafter"/>
</dbReference>
<gene>
    <name evidence="7" type="ORF">TRFO_14807</name>
</gene>
<dbReference type="InterPro" id="IPR000719">
    <property type="entry name" value="Prot_kinase_dom"/>
</dbReference>
<dbReference type="OrthoDB" id="193931at2759"/>
<dbReference type="GO" id="GO:0005737">
    <property type="term" value="C:cytoplasm"/>
    <property type="evidence" value="ECO:0007669"/>
    <property type="project" value="TreeGrafter"/>
</dbReference>
<comment type="caution">
    <text evidence="7">The sequence shown here is derived from an EMBL/GenBank/DDBJ whole genome shotgun (WGS) entry which is preliminary data.</text>
</comment>
<dbReference type="EMBL" id="MLAK01000314">
    <property type="protein sequence ID" value="OHT14845.1"/>
    <property type="molecule type" value="Genomic_DNA"/>
</dbReference>
<evidence type="ECO:0000256" key="1">
    <source>
        <dbReference type="ARBA" id="ARBA00022527"/>
    </source>
</evidence>
<reference evidence="7" key="1">
    <citation type="submission" date="2016-10" db="EMBL/GenBank/DDBJ databases">
        <authorList>
            <person name="Benchimol M."/>
            <person name="Almeida L.G."/>
            <person name="Vasconcelos A.T."/>
            <person name="Perreira-Neves A."/>
            <person name="Rosa I.A."/>
            <person name="Tasca T."/>
            <person name="Bogo M.R."/>
            <person name="de Souza W."/>
        </authorList>
    </citation>
    <scope>NUCLEOTIDE SEQUENCE [LARGE SCALE GENOMIC DNA]</scope>
    <source>
        <strain evidence="7">K</strain>
    </source>
</reference>
<keyword evidence="3" id="KW-0547">Nucleotide-binding</keyword>
<protein>
    <recommendedName>
        <fullName evidence="6">Protein kinase domain-containing protein</fullName>
    </recommendedName>
</protein>
<evidence type="ECO:0000313" key="8">
    <source>
        <dbReference type="Proteomes" id="UP000179807"/>
    </source>
</evidence>
<keyword evidence="5" id="KW-0067">ATP-binding</keyword>
<dbReference type="PANTHER" id="PTHR24346">
    <property type="entry name" value="MAP/MICROTUBULE AFFINITY-REGULATING KINASE"/>
    <property type="match status" value="1"/>
</dbReference>
<sequence length="372" mass="43008">MSNFKIQNINNIEFLSEYKIKVFSMYEIHHPFPQVINEYLFVSCLSTSNSPRTAIYQHQVSQIQYVIRLVQRSDFFDKVAFNEYKKEILRIKNLSHPNIATFKEILCENENFYIVMDYYQNESIVSFIKKNGKFSESAVRVLLMQFLDVLNVICENSITHNDFEPNKILIDKQYKIKVALFGKIPNKEDQSNTTDNNNELAQILNSSSIDDGEPRDIWSCGYILFYITTGTKPFEDSSSIQNMRLCRTGSKIDFPYDMSETLSDLLQKMLSGEPSNRITKTELLKHPWVHNKCSRLKDDSSIYLVICNSKSSLINSNSSNYFDHMKNRAVISNDKKPLITIPETSAVSASKSLNRVGPRKSLQYKRNVNSLI</sequence>
<keyword evidence="2" id="KW-0808">Transferase</keyword>
<feature type="domain" description="Protein kinase" evidence="6">
    <location>
        <begin position="39"/>
        <end position="289"/>
    </location>
</feature>
<evidence type="ECO:0000256" key="4">
    <source>
        <dbReference type="ARBA" id="ARBA00022777"/>
    </source>
</evidence>
<evidence type="ECO:0000256" key="5">
    <source>
        <dbReference type="ARBA" id="ARBA00022840"/>
    </source>
</evidence>